<protein>
    <submittedName>
        <fullName evidence="1">Uncharacterized protein</fullName>
    </submittedName>
</protein>
<dbReference type="InterPro" id="IPR043502">
    <property type="entry name" value="DNA/RNA_pol_sf"/>
</dbReference>
<sequence>MSHPTLMLPYDLQLANEHRFSKHHIDRYIRKDIEANEWMKAKVQEGVQLLNDWLNGQYYESKMARLEQVRGLDLEELVLTIFVQVAYCQREELFTSVTAQLAGRLHFSEKREGIQTIAEMVAVLCATDVFDINKLSNAASLMIQSRIPLSDELLRYVYDSRFLPPMVCPPNAVTHNHESGHLTHNDSLVLGKGNHHDGDLCLDVINLQNQIPLKLDVELLLALEEEPNKPFTLENVKDKALEEGEVLTDAQAKEILQQQIDNWDTFKAESNQMYMLMINQGNRFYLTNKVDKRGRLYAIGYHITTQGSAFKKAIVELADEEIVEGV</sequence>
<dbReference type="EMBL" id="JAOCAE010000006">
    <property type="protein sequence ID" value="MDH1236520.1"/>
    <property type="molecule type" value="Genomic_DNA"/>
</dbReference>
<evidence type="ECO:0000313" key="1">
    <source>
        <dbReference type="EMBL" id="MDH1236520.1"/>
    </source>
</evidence>
<organism evidence="1 2">
    <name type="scientific">Stutzerimonas stutzeri</name>
    <name type="common">Pseudomonas stutzeri</name>
    <dbReference type="NCBI Taxonomy" id="316"/>
    <lineage>
        <taxon>Bacteria</taxon>
        <taxon>Pseudomonadati</taxon>
        <taxon>Pseudomonadota</taxon>
        <taxon>Gammaproteobacteria</taxon>
        <taxon>Pseudomonadales</taxon>
        <taxon>Pseudomonadaceae</taxon>
        <taxon>Stutzerimonas</taxon>
    </lineage>
</organism>
<gene>
    <name evidence="1" type="ORF">N5C32_10765</name>
</gene>
<proteinExistence type="predicted"/>
<dbReference type="Proteomes" id="UP001158500">
    <property type="component" value="Unassembled WGS sequence"/>
</dbReference>
<name>A0AA42TGS3_STUST</name>
<dbReference type="SUPFAM" id="SSF56672">
    <property type="entry name" value="DNA/RNA polymerases"/>
    <property type="match status" value="1"/>
</dbReference>
<reference evidence="1" key="1">
    <citation type="submission" date="2022-09" db="EMBL/GenBank/DDBJ databases">
        <title>Intensive care unit water sources are persistently colonized with multi-drug resistant bacteria and are the site of extensive horizontal gene transfer of antibiotic resistance genes.</title>
        <authorList>
            <person name="Diorio-Toth L."/>
        </authorList>
    </citation>
    <scope>NUCLEOTIDE SEQUENCE</scope>
    <source>
        <strain evidence="1">GD03947</strain>
    </source>
</reference>
<accession>A0AA42TGS3</accession>
<dbReference type="AlphaFoldDB" id="A0AA42TGS3"/>
<dbReference type="RefSeq" id="WP_279641432.1">
    <property type="nucleotide sequence ID" value="NZ_JAOCAE010000006.1"/>
</dbReference>
<comment type="caution">
    <text evidence="1">The sequence shown here is derived from an EMBL/GenBank/DDBJ whole genome shotgun (WGS) entry which is preliminary data.</text>
</comment>
<evidence type="ECO:0000313" key="2">
    <source>
        <dbReference type="Proteomes" id="UP001158500"/>
    </source>
</evidence>